<dbReference type="EMBL" id="JACHTF010000004">
    <property type="protein sequence ID" value="MBB1059977.1"/>
    <property type="molecule type" value="Genomic_DNA"/>
</dbReference>
<reference evidence="2 3" key="1">
    <citation type="submission" date="2020-08" db="EMBL/GenBank/DDBJ databases">
        <authorList>
            <person name="Xu S."/>
            <person name="Li A."/>
        </authorList>
    </citation>
    <scope>NUCLEOTIDE SEQUENCE [LARGE SCALE GENOMIC DNA]</scope>
    <source>
        <strain evidence="2 3">119BY6-57</strain>
    </source>
</reference>
<accession>A0A7W3TKF8</accession>
<name>A0A7W3TKF8_9GAMM</name>
<proteinExistence type="predicted"/>
<evidence type="ECO:0000313" key="2">
    <source>
        <dbReference type="EMBL" id="MBB1059977.1"/>
    </source>
</evidence>
<dbReference type="RefSeq" id="WP_182685582.1">
    <property type="nucleotide sequence ID" value="NZ_JACHTF010000004.1"/>
</dbReference>
<keyword evidence="3" id="KW-1185">Reference proteome</keyword>
<evidence type="ECO:0000256" key="1">
    <source>
        <dbReference type="SAM" id="MobiDB-lite"/>
    </source>
</evidence>
<feature type="region of interest" description="Disordered" evidence="1">
    <location>
        <begin position="63"/>
        <end position="93"/>
    </location>
</feature>
<dbReference type="AlphaFoldDB" id="A0A7W3TKF8"/>
<comment type="caution">
    <text evidence="2">The sequence shown here is derived from an EMBL/GenBank/DDBJ whole genome shotgun (WGS) entry which is preliminary data.</text>
</comment>
<sequence>MSNVVKFLEALGRNPALLTEDQYADAVAALELDAESAAALARRDATRIAELLEAPAVTFCGLFPAEEEQPVKEDEPDEDDRDAPEKDASARAA</sequence>
<dbReference type="Proteomes" id="UP000523196">
    <property type="component" value="Unassembled WGS sequence"/>
</dbReference>
<evidence type="ECO:0000313" key="3">
    <source>
        <dbReference type="Proteomes" id="UP000523196"/>
    </source>
</evidence>
<gene>
    <name evidence="2" type="ORF">H4F98_05255</name>
</gene>
<feature type="compositionally biased region" description="Basic and acidic residues" evidence="1">
    <location>
        <begin position="83"/>
        <end position="93"/>
    </location>
</feature>
<organism evidence="2 3">
    <name type="scientific">Marilutibacter spongiae</name>
    <dbReference type="NCBI Taxonomy" id="2025720"/>
    <lineage>
        <taxon>Bacteria</taxon>
        <taxon>Pseudomonadati</taxon>
        <taxon>Pseudomonadota</taxon>
        <taxon>Gammaproteobacteria</taxon>
        <taxon>Lysobacterales</taxon>
        <taxon>Lysobacteraceae</taxon>
        <taxon>Marilutibacter</taxon>
    </lineage>
</organism>
<protein>
    <submittedName>
        <fullName evidence="2">Uncharacterized protein</fullName>
    </submittedName>
</protein>